<feature type="compositionally biased region" description="Basic and acidic residues" evidence="5">
    <location>
        <begin position="754"/>
        <end position="794"/>
    </location>
</feature>
<feature type="compositionally biased region" description="Basic and acidic residues" evidence="5">
    <location>
        <begin position="879"/>
        <end position="953"/>
    </location>
</feature>
<evidence type="ECO:0000313" key="8">
    <source>
        <dbReference type="Proteomes" id="UP001141253"/>
    </source>
</evidence>
<organism evidence="7 8">
    <name type="scientific">Salix suchowensis</name>
    <dbReference type="NCBI Taxonomy" id="1278906"/>
    <lineage>
        <taxon>Eukaryota</taxon>
        <taxon>Viridiplantae</taxon>
        <taxon>Streptophyta</taxon>
        <taxon>Embryophyta</taxon>
        <taxon>Tracheophyta</taxon>
        <taxon>Spermatophyta</taxon>
        <taxon>Magnoliopsida</taxon>
        <taxon>eudicotyledons</taxon>
        <taxon>Gunneridae</taxon>
        <taxon>Pentapetalae</taxon>
        <taxon>rosids</taxon>
        <taxon>fabids</taxon>
        <taxon>Malpighiales</taxon>
        <taxon>Salicaceae</taxon>
        <taxon>Saliceae</taxon>
        <taxon>Salix</taxon>
    </lineage>
</organism>
<dbReference type="Proteomes" id="UP001141253">
    <property type="component" value="Chromosome 6"/>
</dbReference>
<feature type="region of interest" description="Disordered" evidence="5">
    <location>
        <begin position="1"/>
        <end position="80"/>
    </location>
</feature>
<reference evidence="7" key="1">
    <citation type="submission" date="2022-10" db="EMBL/GenBank/DDBJ databases">
        <authorList>
            <person name="Hyden B.L."/>
            <person name="Feng K."/>
            <person name="Yates T."/>
            <person name="Jawdy S."/>
            <person name="Smart L.B."/>
            <person name="Muchero W."/>
        </authorList>
    </citation>
    <scope>NUCLEOTIDE SEQUENCE</scope>
    <source>
        <tissue evidence="7">Shoot tip</tissue>
    </source>
</reference>
<gene>
    <name evidence="7" type="ORF">OIU77_030823</name>
</gene>
<evidence type="ECO:0000256" key="2">
    <source>
        <dbReference type="ARBA" id="ARBA00007459"/>
    </source>
</evidence>
<comment type="subcellular location">
    <subcellularLocation>
        <location evidence="1">Nucleus</location>
    </subcellularLocation>
</comment>
<feature type="compositionally biased region" description="Basic and acidic residues" evidence="5">
    <location>
        <begin position="1174"/>
        <end position="1195"/>
    </location>
</feature>
<evidence type="ECO:0000256" key="3">
    <source>
        <dbReference type="ARBA" id="ARBA00022664"/>
    </source>
</evidence>
<feature type="region of interest" description="Disordered" evidence="5">
    <location>
        <begin position="110"/>
        <end position="151"/>
    </location>
</feature>
<feature type="region of interest" description="Disordered" evidence="5">
    <location>
        <begin position="489"/>
        <end position="1340"/>
    </location>
</feature>
<feature type="compositionally biased region" description="Low complexity" evidence="5">
    <location>
        <begin position="17"/>
        <end position="37"/>
    </location>
</feature>
<feature type="compositionally biased region" description="Basic and acidic residues" evidence="5">
    <location>
        <begin position="1217"/>
        <end position="1244"/>
    </location>
</feature>
<feature type="compositionally biased region" description="Polar residues" evidence="5">
    <location>
        <begin position="424"/>
        <end position="440"/>
    </location>
</feature>
<keyword evidence="3" id="KW-0507">mRNA processing</keyword>
<reference evidence="7" key="2">
    <citation type="journal article" date="2023" name="Int. J. Mol. Sci.">
        <title>De Novo Assembly and Annotation of 11 Diverse Shrub Willow (Salix) Genomes Reveals Novel Gene Organization in Sex-Linked Regions.</title>
        <authorList>
            <person name="Hyden B."/>
            <person name="Feng K."/>
            <person name="Yates T.B."/>
            <person name="Jawdy S."/>
            <person name="Cereghino C."/>
            <person name="Smart L.B."/>
            <person name="Muchero W."/>
        </authorList>
    </citation>
    <scope>NUCLEOTIDE SEQUENCE</scope>
    <source>
        <tissue evidence="7">Shoot tip</tissue>
    </source>
</reference>
<feature type="compositionally biased region" description="Basic and acidic residues" evidence="5">
    <location>
        <begin position="1128"/>
        <end position="1155"/>
    </location>
</feature>
<feature type="compositionally biased region" description="Basic and acidic residues" evidence="5">
    <location>
        <begin position="1294"/>
        <end position="1306"/>
    </location>
</feature>
<comment type="caution">
    <text evidence="7">The sequence shown here is derived from an EMBL/GenBank/DDBJ whole genome shotgun (WGS) entry which is preliminary data.</text>
</comment>
<dbReference type="PANTHER" id="PTHR36884">
    <property type="entry name" value="FIP1[III]-LIKE PROTEIN"/>
    <property type="match status" value="1"/>
</dbReference>
<feature type="compositionally biased region" description="Basic and acidic residues" evidence="5">
    <location>
        <begin position="1251"/>
        <end position="1280"/>
    </location>
</feature>
<name>A0ABQ9BDL6_9ROSI</name>
<feature type="compositionally biased region" description="Basic and acidic residues" evidence="5">
    <location>
        <begin position="494"/>
        <end position="517"/>
    </location>
</feature>
<feature type="domain" description="Pre-mRNA polyadenylation factor Fip1" evidence="6">
    <location>
        <begin position="343"/>
        <end position="385"/>
    </location>
</feature>
<feature type="region of interest" description="Disordered" evidence="5">
    <location>
        <begin position="189"/>
        <end position="231"/>
    </location>
</feature>
<evidence type="ECO:0000256" key="1">
    <source>
        <dbReference type="ARBA" id="ARBA00004123"/>
    </source>
</evidence>
<accession>A0ABQ9BDL6</accession>
<evidence type="ECO:0000256" key="5">
    <source>
        <dbReference type="SAM" id="MobiDB-lite"/>
    </source>
</evidence>
<evidence type="ECO:0000259" key="6">
    <source>
        <dbReference type="Pfam" id="PF05182"/>
    </source>
</evidence>
<proteinExistence type="inferred from homology"/>
<feature type="region of interest" description="Disordered" evidence="5">
    <location>
        <begin position="403"/>
        <end position="454"/>
    </location>
</feature>
<keyword evidence="8" id="KW-1185">Reference proteome</keyword>
<keyword evidence="4" id="KW-0539">Nucleus</keyword>
<feature type="compositionally biased region" description="Basic and acidic residues" evidence="5">
    <location>
        <begin position="804"/>
        <end position="872"/>
    </location>
</feature>
<dbReference type="InterPro" id="IPR044976">
    <property type="entry name" value="FIPS5/FIPS3-like"/>
</dbReference>
<sequence>MEDDDEFGDLYTDVLRPFSSSSSSTPQPAQPLSAPSFLHRPIDINDAVKDDEEEILHGNPPAPSNQNSFQTTSYSAPQVRVLGDAKSPIKGSIGEDSEVNFDIEEVNTGFLEDSGPIIPGLMEDDSRKMEASAEISGGDGHWEGEEESDSEDDLQIVLNDDIHPVGTMGIDREIGDDDDDDEDGDPLVIVGDGDGPNQAMEEQDWGVGEDGVAAAGGGAEGERKEGGETVGKGNAVVGPKIGYSNHVYHHHPFHSQFKYVRPGAAPMPSATSVGPGGTPGQVRPPMNMGAIAGRGRGDWRPVGIKGAPQKNFHAGFGGSAWGAGRGSGNGLEFTLPSHKTIFDVDIDGFEEKPWKYPGVDISDYFNFGLNEESWKDYCKQLEQYRLETTMQSKIRVYESGRAEQDYDPDLPPELAAATGFHAPANNSNAGKLDSGQSDLTKGSARMRPQIPTGRAIQVETGYGERIPSIEGRAPRVRDSDAIIEIVCQDSLDDSSPRDGVQDGAHNDPQKDDLRGSDASEDDMEQTENEYAGDFPQAYNGQKGGRRTPYMNSSHNMPEGDVLPFHPKAPAPYRQTGSRGHLPSNPGRDFDTPREERRMQGRSCDSSPHLTPSQNSRDKKFLNDVEEESTESMDDKLSPRLSSPIVVRDARELSSEEKDDAEPLQAEGSSRLGRDEMTENEETTNDKDGNVHHSTRKQKVSSHIEHPALQQLDDEGDSMAARSSENSKDYQKWQDGVEEEVIQDRRSTRPGSIRQRLDENEQNFQRKDRDVRREMERNRGVIRGREDSYPHRDLDSSLPHHLHMKRESYDKRKERENPDISWQQRDEDPHSRKHKTEDRKRERGDEMGSRNRGKTRETERSDKDEYLHSRKQLENGSYRIHHDKDGNSRQRERDDNLKSRFEMVDDHHSKRRKDEEYVKREYAEKEEILHGHRENTSRRRHERDDQQRIRDNLDGYHSVKHKDEVWLQRERGERQREREREELYRVKQSNEENLPKREREEGRASVRSGRVVDDKAWAGHTWGKDEYKVSDKEYQLKDTVRNSEHQKRRDRMEDESLPRHRGRDDVYARGSQFSNEERRSRQERSSTRVDRTVDTSDNQRVPEKKHKENPRKNKESESGDHGTLGPSKRNQDDLNGHSDEVVLKRSREPGSKEAEMQRNSSKRLKKDASSDDEQQDSRRGRSKLERWTSHKERDYNVNKSSASLKFKEGDRSLQSSKLSDEPPKKVEIVEKRTKVDTVGKHSTGEEKDDVDAENKDSDTKPENKDSDTKPSEDRHSDTVEKLKKRSERFKLPMPSEKDAFSIKKIESEAPPSVKPEAPADSEIKPERPPRKRRWISNSKQS</sequence>
<dbReference type="Pfam" id="PF05182">
    <property type="entry name" value="Fip1"/>
    <property type="match status" value="1"/>
</dbReference>
<comment type="similarity">
    <text evidence="2">Belongs to the FIP1 family.</text>
</comment>
<dbReference type="InterPro" id="IPR007854">
    <property type="entry name" value="Fip1_dom"/>
</dbReference>
<evidence type="ECO:0000313" key="7">
    <source>
        <dbReference type="EMBL" id="KAJ6382251.1"/>
    </source>
</evidence>
<feature type="compositionally biased region" description="Basic and acidic residues" evidence="5">
    <location>
        <begin position="1099"/>
        <end position="1119"/>
    </location>
</feature>
<feature type="compositionally biased region" description="Acidic residues" evidence="5">
    <location>
        <begin position="518"/>
        <end position="527"/>
    </location>
</feature>
<feature type="compositionally biased region" description="Basic and acidic residues" evidence="5">
    <location>
        <begin position="960"/>
        <end position="1066"/>
    </location>
</feature>
<feature type="compositionally biased region" description="Basic and acidic residues" evidence="5">
    <location>
        <begin position="1074"/>
        <end position="1093"/>
    </location>
</feature>
<protein>
    <recommendedName>
        <fullName evidence="6">Pre-mRNA polyadenylation factor Fip1 domain-containing protein</fullName>
    </recommendedName>
</protein>
<evidence type="ECO:0000256" key="4">
    <source>
        <dbReference type="ARBA" id="ARBA00023242"/>
    </source>
</evidence>
<feature type="compositionally biased region" description="Polar residues" evidence="5">
    <location>
        <begin position="64"/>
        <end position="76"/>
    </location>
</feature>
<dbReference type="PANTHER" id="PTHR36884:SF1">
    <property type="entry name" value="FIP1[V]-LIKE PROTEIN"/>
    <property type="match status" value="1"/>
</dbReference>
<feature type="compositionally biased region" description="Basic and acidic residues" evidence="5">
    <location>
        <begin position="587"/>
        <end position="598"/>
    </location>
</feature>
<feature type="compositionally biased region" description="Polar residues" evidence="5">
    <location>
        <begin position="602"/>
        <end position="614"/>
    </location>
</feature>
<dbReference type="EMBL" id="JAPFFI010000009">
    <property type="protein sequence ID" value="KAJ6382251.1"/>
    <property type="molecule type" value="Genomic_DNA"/>
</dbReference>